<feature type="transmembrane region" description="Helical" evidence="2">
    <location>
        <begin position="334"/>
        <end position="356"/>
    </location>
</feature>
<dbReference type="OrthoDB" id="387367at2"/>
<feature type="region of interest" description="Disordered" evidence="1">
    <location>
        <begin position="11"/>
        <end position="64"/>
    </location>
</feature>
<dbReference type="Proteomes" id="UP000013963">
    <property type="component" value="Chromosome"/>
</dbReference>
<feature type="transmembrane region" description="Helical" evidence="2">
    <location>
        <begin position="376"/>
        <end position="395"/>
    </location>
</feature>
<feature type="transmembrane region" description="Helical" evidence="2">
    <location>
        <begin position="435"/>
        <end position="458"/>
    </location>
</feature>
<dbReference type="KEGG" id="ssyr:SSYRP_v1c03270"/>
<dbReference type="RefSeq" id="WP_016340570.1">
    <property type="nucleotide sequence ID" value="NC_021284.1"/>
</dbReference>
<organism evidence="3 4">
    <name type="scientific">Spiroplasma syrphidicola EA-1</name>
    <dbReference type="NCBI Taxonomy" id="1276229"/>
    <lineage>
        <taxon>Bacteria</taxon>
        <taxon>Bacillati</taxon>
        <taxon>Mycoplasmatota</taxon>
        <taxon>Mollicutes</taxon>
        <taxon>Entomoplasmatales</taxon>
        <taxon>Spiroplasmataceae</taxon>
        <taxon>Spiroplasma</taxon>
    </lineage>
</organism>
<proteinExistence type="predicted"/>
<dbReference type="AlphaFoldDB" id="R4UKY1"/>
<dbReference type="STRING" id="1276229.SSYRP_v1c03270"/>
<evidence type="ECO:0000313" key="3">
    <source>
        <dbReference type="EMBL" id="AGM25921.1"/>
    </source>
</evidence>
<dbReference type="HOGENOM" id="CLU_537357_0_0_14"/>
<evidence type="ECO:0000313" key="4">
    <source>
        <dbReference type="Proteomes" id="UP000013963"/>
    </source>
</evidence>
<name>R4UKY1_9MOLU</name>
<feature type="transmembrane region" description="Helical" evidence="2">
    <location>
        <begin position="478"/>
        <end position="502"/>
    </location>
</feature>
<dbReference type="PATRIC" id="fig|1276229.3.peg.324"/>
<accession>R4UKY1</accession>
<protein>
    <recommendedName>
        <fullName evidence="5">Transmembrane protein</fullName>
    </recommendedName>
</protein>
<keyword evidence="4" id="KW-1185">Reference proteome</keyword>
<feature type="transmembrane region" description="Helical" evidence="2">
    <location>
        <begin position="534"/>
        <end position="556"/>
    </location>
</feature>
<gene>
    <name evidence="3" type="ORF">SSYRP_v1c03270</name>
</gene>
<dbReference type="EMBL" id="CP005078">
    <property type="protein sequence ID" value="AGM25921.1"/>
    <property type="molecule type" value="Genomic_DNA"/>
</dbReference>
<reference evidence="3 4" key="1">
    <citation type="journal article" date="2013" name="Genome Biol. Evol.">
        <title>Complete genomes of two dipteran-associated spiroplasmas provided insights into the origin, dynamics, and impacts of viral invasion in spiroplasma.</title>
        <authorList>
            <person name="Ku C."/>
            <person name="Lo W.S."/>
            <person name="Chen L.L."/>
            <person name="Kuo C.H."/>
        </authorList>
    </citation>
    <scope>NUCLEOTIDE SEQUENCE [LARGE SCALE GENOMIC DNA]</scope>
    <source>
        <strain evidence="3">EA-1</strain>
    </source>
</reference>
<evidence type="ECO:0000256" key="1">
    <source>
        <dbReference type="SAM" id="MobiDB-lite"/>
    </source>
</evidence>
<evidence type="ECO:0000256" key="2">
    <source>
        <dbReference type="SAM" id="Phobius"/>
    </source>
</evidence>
<sequence length="576" mass="65691">MGFFNSVKNLVTNNNSPKGQNNSQGDNFQVGVNDPSDQNLSNPNVNPNIPPAAPTFDNSQNNPQFIQPNVAYKQNQLNNTNMLYNTNQMIKPGRINPSSQYNYYLDINNEEAVISPQENFVAPQQEPAGPVGYVEPYYNHEVAQQYQPAAPQPILPRRMMNQNGNQNYGANNFNVPQQQMPSQQQYYNNVANEGYFNDEHMYVNQYRRPYQRRIINPHNQMSMNEFYDQQQFNDYGPNNYGGPSYPSPINSTPGYPNPGQFNGQGYQNPNYFQPIEYNNVPVPTGNVGAEVSRYAYQPQLSPKQHSNKLSKEHVNKLMPFEIAREIRSEKVRSLVMTVIGFFGTICTSLFIALYFVTHNNGMESIIGIKAIYIPHPFLTITLLIISLGVLFSGIFDLSRVRREANTYVINLNRGNHTIPHFLINNYKKMTVRGIVLNWVAFPTYVFGAIILGILYGFQQHKGEQFMFGFWSWGIVDDLTAAITINIIILITMLGIHITNIILTKKRKANIIGYYGYEIVKPEELAALRKKTNRICLVIFIIFLIILTLLISIPWLIARRKKSGKGVPIIGRWFNKG</sequence>
<dbReference type="eggNOG" id="ENOG502ZHDT">
    <property type="taxonomic scope" value="Bacteria"/>
</dbReference>
<keyword evidence="2" id="KW-0812">Transmembrane</keyword>
<evidence type="ECO:0008006" key="5">
    <source>
        <dbReference type="Google" id="ProtNLM"/>
    </source>
</evidence>
<feature type="compositionally biased region" description="Polar residues" evidence="1">
    <location>
        <begin position="11"/>
        <end position="27"/>
    </location>
</feature>
<keyword evidence="2" id="KW-1133">Transmembrane helix</keyword>
<dbReference type="NCBIfam" id="NF045846">
    <property type="entry name" value="MSC0882_dom"/>
    <property type="match status" value="1"/>
</dbReference>
<dbReference type="InterPro" id="IPR059214">
    <property type="entry name" value="MSC_0882-like"/>
</dbReference>
<keyword evidence="2" id="KW-0472">Membrane</keyword>